<organism evidence="2 3">
    <name type="scientific">Galdieria partita</name>
    <dbReference type="NCBI Taxonomy" id="83374"/>
    <lineage>
        <taxon>Eukaryota</taxon>
        <taxon>Rhodophyta</taxon>
        <taxon>Bangiophyceae</taxon>
        <taxon>Galdieriales</taxon>
        <taxon>Galdieriaceae</taxon>
        <taxon>Galdieria</taxon>
    </lineage>
</organism>
<dbReference type="CDD" id="cd10527">
    <property type="entry name" value="SET_LSMT"/>
    <property type="match status" value="1"/>
</dbReference>
<reference evidence="2" key="1">
    <citation type="journal article" date="2022" name="Proc. Natl. Acad. Sci. U.S.A.">
        <title>Life cycle and functional genomics of the unicellular red alga Galdieria for elucidating algal and plant evolution and industrial use.</title>
        <authorList>
            <person name="Hirooka S."/>
            <person name="Itabashi T."/>
            <person name="Ichinose T.M."/>
            <person name="Onuma R."/>
            <person name="Fujiwara T."/>
            <person name="Yamashita S."/>
            <person name="Jong L.W."/>
            <person name="Tomita R."/>
            <person name="Iwane A.H."/>
            <person name="Miyagishima S.Y."/>
        </authorList>
    </citation>
    <scope>NUCLEOTIDE SEQUENCE</scope>
    <source>
        <strain evidence="2">NBRC 102759</strain>
    </source>
</reference>
<sequence>MDDDAKWSRFERWLETHQVTQWKQLLSLEHYDDGYRTFHAKKPISKGSILLEIPDLLLITGNKVSKWLERKNWISHKPISGVPGILLVSIFLFLESREEDSFWKPYLEVLPTSYDLLFLFQDSLLRSFVMEADIIPKVESTRRILRDTFQRYVIPHCYVDDRDKWVVLFKEFVRCYCAVVSRICFLPGDIAGALVPLGDMFNHEALDVPMDTVYAKWERGYYVFRAHRNFSIGTQVFVSYGACSNTELLLYYGFTLNENPWDTLTFYPHELDIKLNEKVILDRQGFSVNLLTAISNDCDEADVDNLVNETNCARLYDICSLLETRESNILVELEKVERNQRRVRLLKSWIRGRLELLRIVKDMYRNINQVGHIQQVNFSK</sequence>
<dbReference type="Pfam" id="PF00856">
    <property type="entry name" value="SET"/>
    <property type="match status" value="1"/>
</dbReference>
<dbReference type="InterPro" id="IPR046341">
    <property type="entry name" value="SET_dom_sf"/>
</dbReference>
<evidence type="ECO:0000259" key="1">
    <source>
        <dbReference type="PROSITE" id="PS50280"/>
    </source>
</evidence>
<comment type="caution">
    <text evidence="2">The sequence shown here is derived from an EMBL/GenBank/DDBJ whole genome shotgun (WGS) entry which is preliminary data.</text>
</comment>
<name>A0A9C7PXK7_9RHOD</name>
<dbReference type="PANTHER" id="PTHR13271">
    <property type="entry name" value="UNCHARACTERIZED PUTATIVE METHYLTRANSFERASE"/>
    <property type="match status" value="1"/>
</dbReference>
<accession>A0A9C7PXK7</accession>
<proteinExistence type="predicted"/>
<keyword evidence="3" id="KW-1185">Reference proteome</keyword>
<dbReference type="SUPFAM" id="SSF82199">
    <property type="entry name" value="SET domain"/>
    <property type="match status" value="1"/>
</dbReference>
<dbReference type="GO" id="GO:0016279">
    <property type="term" value="F:protein-lysine N-methyltransferase activity"/>
    <property type="evidence" value="ECO:0007669"/>
    <property type="project" value="TreeGrafter"/>
</dbReference>
<gene>
    <name evidence="2" type="ORF">GpartN1_g3538.t1</name>
</gene>
<protein>
    <recommendedName>
        <fullName evidence="1">SET domain-containing protein</fullName>
    </recommendedName>
</protein>
<dbReference type="PROSITE" id="PS50280">
    <property type="entry name" value="SET"/>
    <property type="match status" value="1"/>
</dbReference>
<reference evidence="2" key="2">
    <citation type="submission" date="2022-01" db="EMBL/GenBank/DDBJ databases">
        <authorList>
            <person name="Hirooka S."/>
            <person name="Miyagishima S.Y."/>
        </authorList>
    </citation>
    <scope>NUCLEOTIDE SEQUENCE</scope>
    <source>
        <strain evidence="2">NBRC 102759</strain>
    </source>
</reference>
<dbReference type="InterPro" id="IPR001214">
    <property type="entry name" value="SET_dom"/>
</dbReference>
<dbReference type="AlphaFoldDB" id="A0A9C7PXK7"/>
<evidence type="ECO:0000313" key="2">
    <source>
        <dbReference type="EMBL" id="GJQ11747.1"/>
    </source>
</evidence>
<dbReference type="PANTHER" id="PTHR13271:SF137">
    <property type="entry name" value="SET DOMAIN-CONTAINING PROTEIN"/>
    <property type="match status" value="1"/>
</dbReference>
<evidence type="ECO:0000313" key="3">
    <source>
        <dbReference type="Proteomes" id="UP001061958"/>
    </source>
</evidence>
<dbReference type="Gene3D" id="3.90.1410.10">
    <property type="entry name" value="set domain protein methyltransferase, domain 1"/>
    <property type="match status" value="1"/>
</dbReference>
<dbReference type="Proteomes" id="UP001061958">
    <property type="component" value="Unassembled WGS sequence"/>
</dbReference>
<feature type="domain" description="SET" evidence="1">
    <location>
        <begin position="20"/>
        <end position="241"/>
    </location>
</feature>
<dbReference type="OrthoDB" id="341421at2759"/>
<dbReference type="EMBL" id="BQMJ01000027">
    <property type="protein sequence ID" value="GJQ11747.1"/>
    <property type="molecule type" value="Genomic_DNA"/>
</dbReference>
<dbReference type="InterPro" id="IPR050600">
    <property type="entry name" value="SETD3_SETD6_MTase"/>
</dbReference>